<reference evidence="2 3" key="1">
    <citation type="submission" date="2020-07" db="EMBL/GenBank/DDBJ databases">
        <title>Definition of the novel symbiovar canariense within Mesorhizobium novociceri, a new species of genus Mesorhizobium nodulating Cicer canariense in the Caldera de Taburiente National Park (La Palma, Canary Islands).</title>
        <authorList>
            <person name="Leon-Barrios M."/>
            <person name="Perez-Yepez J."/>
            <person name="Flores-Felix J.D."/>
            <person name="Ramirez-Baena M.H."/>
            <person name="Pulido-Suarez L."/>
            <person name="Igual J.M."/>
            <person name="Velazquez E."/>
            <person name="Peix A."/>
        </authorList>
    </citation>
    <scope>NUCLEOTIDE SEQUENCE [LARGE SCALE GENOMIC DNA]</scope>
    <source>
        <strain evidence="2 3">CCANP35</strain>
    </source>
</reference>
<dbReference type="AlphaFoldDB" id="A0A838B5G7"/>
<organism evidence="2 3">
    <name type="scientific">Mesorhizobium neociceri</name>
    <dbReference type="NCBI Taxonomy" id="1307853"/>
    <lineage>
        <taxon>Bacteria</taxon>
        <taxon>Pseudomonadati</taxon>
        <taxon>Pseudomonadota</taxon>
        <taxon>Alphaproteobacteria</taxon>
        <taxon>Hyphomicrobiales</taxon>
        <taxon>Phyllobacteriaceae</taxon>
        <taxon>Mesorhizobium</taxon>
    </lineage>
</organism>
<evidence type="ECO:0008006" key="4">
    <source>
        <dbReference type="Google" id="ProtNLM"/>
    </source>
</evidence>
<keyword evidence="1" id="KW-0732">Signal</keyword>
<dbReference type="EMBL" id="JACDTY010000008">
    <property type="protein sequence ID" value="MBA1142068.1"/>
    <property type="molecule type" value="Genomic_DNA"/>
</dbReference>
<name>A0A838B5G7_9HYPH</name>
<dbReference type="Proteomes" id="UP000558284">
    <property type="component" value="Unassembled WGS sequence"/>
</dbReference>
<protein>
    <recommendedName>
        <fullName evidence="4">DUF4189 domain-containing protein</fullName>
    </recommendedName>
</protein>
<proteinExistence type="predicted"/>
<gene>
    <name evidence="2" type="ORF">H0241_17615</name>
</gene>
<evidence type="ECO:0000313" key="2">
    <source>
        <dbReference type="EMBL" id="MBA1142068.1"/>
    </source>
</evidence>
<sequence>MKLEYCRRSTISILSVFLIFLAPGPGAAGSLAGSKGDSRYPVYFPPYARGDCYKAYKAYVAAPGHSAYASTLVGETTEGIICGAYLDAASQTAAETQALKSCQSAIKKYKVGASGQCSVAASK</sequence>
<accession>A0A838B5G7</accession>
<keyword evidence="3" id="KW-1185">Reference proteome</keyword>
<feature type="signal peptide" evidence="1">
    <location>
        <begin position="1"/>
        <end position="27"/>
    </location>
</feature>
<evidence type="ECO:0000313" key="3">
    <source>
        <dbReference type="Proteomes" id="UP000558284"/>
    </source>
</evidence>
<dbReference type="RefSeq" id="WP_181058931.1">
    <property type="nucleotide sequence ID" value="NZ_JACDTY010000008.1"/>
</dbReference>
<evidence type="ECO:0000256" key="1">
    <source>
        <dbReference type="SAM" id="SignalP"/>
    </source>
</evidence>
<feature type="chain" id="PRO_5032991404" description="DUF4189 domain-containing protein" evidence="1">
    <location>
        <begin position="28"/>
        <end position="123"/>
    </location>
</feature>
<comment type="caution">
    <text evidence="2">The sequence shown here is derived from an EMBL/GenBank/DDBJ whole genome shotgun (WGS) entry which is preliminary data.</text>
</comment>